<evidence type="ECO:0008006" key="5">
    <source>
        <dbReference type="Google" id="ProtNLM"/>
    </source>
</evidence>
<dbReference type="KEGG" id="aori:SD37_23815"/>
<dbReference type="STRING" id="31958.SD37_23815"/>
<evidence type="ECO:0000256" key="2">
    <source>
        <dbReference type="SAM" id="SignalP"/>
    </source>
</evidence>
<keyword evidence="4" id="KW-1185">Reference proteome</keyword>
<protein>
    <recommendedName>
        <fullName evidence="5">PknH-like extracellular domain-containing protein</fullName>
    </recommendedName>
</protein>
<feature type="region of interest" description="Disordered" evidence="1">
    <location>
        <begin position="48"/>
        <end position="96"/>
    </location>
</feature>
<name>A0A193C1K9_AMYOR</name>
<proteinExistence type="predicted"/>
<evidence type="ECO:0000313" key="3">
    <source>
        <dbReference type="EMBL" id="ANN18362.1"/>
    </source>
</evidence>
<accession>A0A193C1K9</accession>
<reference evidence="3 4" key="1">
    <citation type="journal article" date="2015" name="Genome Announc.">
        <title>Draft Genome Sequence of Norvancomycin-Producing Strain Amycolatopsis orientalis CPCC200066.</title>
        <authorList>
            <person name="Lei X."/>
            <person name="Yuan F."/>
            <person name="Shi Y."/>
            <person name="Li X."/>
            <person name="Wang L."/>
            <person name="Hong B."/>
        </authorList>
    </citation>
    <scope>NUCLEOTIDE SEQUENCE [LARGE SCALE GENOMIC DNA]</scope>
    <source>
        <strain evidence="3 4">B-37</strain>
    </source>
</reference>
<dbReference type="EMBL" id="CP016174">
    <property type="protein sequence ID" value="ANN18362.1"/>
    <property type="molecule type" value="Genomic_DNA"/>
</dbReference>
<keyword evidence="2" id="KW-0732">Signal</keyword>
<dbReference type="AlphaFoldDB" id="A0A193C1K9"/>
<evidence type="ECO:0000313" key="4">
    <source>
        <dbReference type="Proteomes" id="UP000093695"/>
    </source>
</evidence>
<dbReference type="RefSeq" id="WP_044854825.1">
    <property type="nucleotide sequence ID" value="NZ_CP016174.1"/>
</dbReference>
<gene>
    <name evidence="3" type="ORF">SD37_23815</name>
</gene>
<dbReference type="Proteomes" id="UP000093695">
    <property type="component" value="Chromosome"/>
</dbReference>
<feature type="signal peptide" evidence="2">
    <location>
        <begin position="1"/>
        <end position="36"/>
    </location>
</feature>
<sequence length="246" mass="24765">MAARIRRTSRFPPTKWRGRTVALVASAAAVVTISGASGESIQATSPAAAAPATPATPAVPPAALLPPEAVPHTSARDGFDLGTALSTSDTARRKESRIDVAGCEDVVHGRVLGATAGVTGQGFQSAVPGGQVSELVARTTNPPDLAAWSAQAGRCSQVTVDDAAGTAVSTVTVQPAPAVPGAKTLSYRQLLTLPGQPPELPGLRLRTVAIAADDVLVVLRDAGTTGLDLDALAVAAWQHAAGPLGR</sequence>
<feature type="chain" id="PRO_5039273439" description="PknH-like extracellular domain-containing protein" evidence="2">
    <location>
        <begin position="37"/>
        <end position="246"/>
    </location>
</feature>
<evidence type="ECO:0000256" key="1">
    <source>
        <dbReference type="SAM" id="MobiDB-lite"/>
    </source>
</evidence>
<organism evidence="3 4">
    <name type="scientific">Amycolatopsis orientalis</name>
    <name type="common">Nocardia orientalis</name>
    <dbReference type="NCBI Taxonomy" id="31958"/>
    <lineage>
        <taxon>Bacteria</taxon>
        <taxon>Bacillati</taxon>
        <taxon>Actinomycetota</taxon>
        <taxon>Actinomycetes</taxon>
        <taxon>Pseudonocardiales</taxon>
        <taxon>Pseudonocardiaceae</taxon>
        <taxon>Amycolatopsis</taxon>
    </lineage>
</organism>